<keyword evidence="14" id="KW-0998">Cell outer membrane</keyword>
<evidence type="ECO:0000313" key="21">
    <source>
        <dbReference type="EMBL" id="CAE7565193.1"/>
    </source>
</evidence>
<keyword evidence="5" id="KW-0808">Transferase</keyword>
<accession>A0A812UC34</accession>
<dbReference type="Gene3D" id="2.60.40.3470">
    <property type="match status" value="1"/>
</dbReference>
<dbReference type="FunFam" id="3.40.50.1970:FF:000007">
    <property type="entry name" value="Pentafunctional AROM polypeptide"/>
    <property type="match status" value="1"/>
</dbReference>
<dbReference type="GO" id="GO:0043107">
    <property type="term" value="P:type IV pilus-dependent motility"/>
    <property type="evidence" value="ECO:0007669"/>
    <property type="project" value="InterPro"/>
</dbReference>
<dbReference type="OrthoDB" id="197068at2759"/>
<feature type="transmembrane region" description="Helical" evidence="19">
    <location>
        <begin position="1987"/>
        <end position="2007"/>
    </location>
</feature>
<reference evidence="21" key="1">
    <citation type="submission" date="2021-02" db="EMBL/GenBank/DDBJ databases">
        <authorList>
            <person name="Dougan E. K."/>
            <person name="Rhodes N."/>
            <person name="Thang M."/>
            <person name="Chan C."/>
        </authorList>
    </citation>
    <scope>NUCLEOTIDE SEQUENCE</scope>
</reference>
<dbReference type="InterPro" id="IPR027417">
    <property type="entry name" value="P-loop_NTPase"/>
</dbReference>
<dbReference type="Gene3D" id="1.10.287.540">
    <property type="entry name" value="Helix hairpin bin"/>
    <property type="match status" value="1"/>
</dbReference>
<proteinExistence type="inferred from homology"/>
<feature type="domain" description="Secretin/TonB short N-terminal" evidence="20">
    <location>
        <begin position="1002"/>
        <end position="1050"/>
    </location>
</feature>
<evidence type="ECO:0000256" key="13">
    <source>
        <dbReference type="ARBA" id="ARBA00023136"/>
    </source>
</evidence>
<dbReference type="InterPro" id="IPR001775">
    <property type="entry name" value="GspD/PilQ"/>
</dbReference>
<dbReference type="InterPro" id="IPR005883">
    <property type="entry name" value="PilM"/>
</dbReference>
<dbReference type="Pfam" id="PF03958">
    <property type="entry name" value="Secretin_N"/>
    <property type="match status" value="1"/>
</dbReference>
<evidence type="ECO:0000256" key="11">
    <source>
        <dbReference type="ARBA" id="ARBA00022840"/>
    </source>
</evidence>
<evidence type="ECO:0000256" key="17">
    <source>
        <dbReference type="SAM" id="Coils"/>
    </source>
</evidence>
<evidence type="ECO:0000256" key="12">
    <source>
        <dbReference type="ARBA" id="ARBA00022927"/>
    </source>
</evidence>
<dbReference type="InterPro" id="IPR014717">
    <property type="entry name" value="Transl_elong_EF1B/ribsomal_bS6"/>
</dbReference>
<evidence type="ECO:0000256" key="9">
    <source>
        <dbReference type="ARBA" id="ARBA00022777"/>
    </source>
</evidence>
<dbReference type="InterPro" id="IPR038591">
    <property type="entry name" value="NolW-like_sf"/>
</dbReference>
<dbReference type="Gene3D" id="2.60.40.3500">
    <property type="match status" value="1"/>
</dbReference>
<keyword evidence="3" id="KW-0813">Transport</keyword>
<dbReference type="Pfam" id="PF01761">
    <property type="entry name" value="DHQ_synthase"/>
    <property type="match status" value="1"/>
</dbReference>
<name>A0A812UC34_9DINO</name>
<keyword evidence="11" id="KW-0067">ATP-binding</keyword>
<keyword evidence="7" id="KW-0732">Signal</keyword>
<dbReference type="Gene3D" id="3.30.70.60">
    <property type="match status" value="1"/>
</dbReference>
<dbReference type="InterPro" id="IPR007813">
    <property type="entry name" value="PilN"/>
</dbReference>
<dbReference type="PROSITE" id="PS01128">
    <property type="entry name" value="SHIKIMATE_KINASE"/>
    <property type="match status" value="1"/>
</dbReference>
<dbReference type="InterPro" id="IPR016037">
    <property type="entry name" value="DHQ_synth_AroB"/>
</dbReference>
<dbReference type="CDD" id="cd24049">
    <property type="entry name" value="ASKHA_NBD_PilM"/>
    <property type="match status" value="1"/>
</dbReference>
<comment type="subcellular location">
    <subcellularLocation>
        <location evidence="2">Membrane</location>
    </subcellularLocation>
</comment>
<dbReference type="InterPro" id="IPR049945">
    <property type="entry name" value="AAA_22"/>
</dbReference>
<evidence type="ECO:0000256" key="10">
    <source>
        <dbReference type="ARBA" id="ARBA00022833"/>
    </source>
</evidence>
<dbReference type="SUPFAM" id="SSF56796">
    <property type="entry name" value="Dehydroquinate synthase-like"/>
    <property type="match status" value="1"/>
</dbReference>
<dbReference type="CDD" id="cd08195">
    <property type="entry name" value="DHQS"/>
    <property type="match status" value="1"/>
</dbReference>
<keyword evidence="13 19" id="KW-0472">Membrane</keyword>
<evidence type="ECO:0000256" key="7">
    <source>
        <dbReference type="ARBA" id="ARBA00022729"/>
    </source>
</evidence>
<dbReference type="InterPro" id="IPR005644">
    <property type="entry name" value="NolW-like"/>
</dbReference>
<keyword evidence="6" id="KW-0479">Metal-binding</keyword>
<keyword evidence="9" id="KW-0418">Kinase</keyword>
<keyword evidence="16" id="KW-0511">Multifunctional enzyme</keyword>
<dbReference type="Pfam" id="PF01202">
    <property type="entry name" value="SKI"/>
    <property type="match status" value="1"/>
</dbReference>
<keyword evidence="19" id="KW-0812">Transmembrane</keyword>
<dbReference type="InterPro" id="IPR023000">
    <property type="entry name" value="Shikimate_kinase_CS"/>
</dbReference>
<dbReference type="Pfam" id="PF05137">
    <property type="entry name" value="PilN"/>
    <property type="match status" value="1"/>
</dbReference>
<dbReference type="GO" id="GO:0005524">
    <property type="term" value="F:ATP binding"/>
    <property type="evidence" value="ECO:0007669"/>
    <property type="project" value="UniProtKB-KW"/>
</dbReference>
<keyword evidence="12" id="KW-0653">Protein transport</keyword>
<dbReference type="PANTHER" id="PTHR30604:SF1">
    <property type="entry name" value="DNA UTILIZATION PROTEIN HOFQ"/>
    <property type="match status" value="1"/>
</dbReference>
<dbReference type="Pfam" id="PF24621">
    <property type="entry name" value="DHQS_C"/>
    <property type="match status" value="1"/>
</dbReference>
<dbReference type="HAMAP" id="MF_00110">
    <property type="entry name" value="DHQ_synthase"/>
    <property type="match status" value="1"/>
</dbReference>
<keyword evidence="10" id="KW-0862">Zinc</keyword>
<keyword evidence="15" id="KW-0456">Lyase</keyword>
<evidence type="ECO:0000256" key="18">
    <source>
        <dbReference type="SAM" id="MobiDB-lite"/>
    </source>
</evidence>
<dbReference type="GO" id="GO:0005737">
    <property type="term" value="C:cytoplasm"/>
    <property type="evidence" value="ECO:0007669"/>
    <property type="project" value="InterPro"/>
</dbReference>
<dbReference type="NCBIfam" id="TIGR02515">
    <property type="entry name" value="IV_pilus_PilQ"/>
    <property type="match status" value="1"/>
</dbReference>
<dbReference type="Gene3D" id="3.40.50.1970">
    <property type="match status" value="1"/>
</dbReference>
<dbReference type="InterPro" id="IPR013355">
    <property type="entry name" value="Pilus_4_PilQ"/>
</dbReference>
<dbReference type="NCBIfam" id="TIGR01357">
    <property type="entry name" value="aroB"/>
    <property type="match status" value="1"/>
</dbReference>
<keyword evidence="8" id="KW-0547">Nucleotide-binding</keyword>
<evidence type="ECO:0000256" key="16">
    <source>
        <dbReference type="ARBA" id="ARBA00023268"/>
    </source>
</evidence>
<comment type="cofactor">
    <cofactor evidence="1">
        <name>Zn(2+)</name>
        <dbReference type="ChEBI" id="CHEBI:29105"/>
    </cofactor>
</comment>
<dbReference type="InterPro" id="IPR056179">
    <property type="entry name" value="DHQS_C"/>
</dbReference>
<dbReference type="NCBIfam" id="TIGR01175">
    <property type="entry name" value="pilM"/>
    <property type="match status" value="1"/>
</dbReference>
<dbReference type="GO" id="GO:0009073">
    <property type="term" value="P:aromatic amino acid family biosynthetic process"/>
    <property type="evidence" value="ECO:0007669"/>
    <property type="project" value="InterPro"/>
</dbReference>
<keyword evidence="19" id="KW-1133">Transmembrane helix</keyword>
<feature type="region of interest" description="Disordered" evidence="18">
    <location>
        <begin position="831"/>
        <end position="854"/>
    </location>
</feature>
<dbReference type="Gene3D" id="3.30.1490.300">
    <property type="match status" value="1"/>
</dbReference>
<dbReference type="Gene3D" id="2.30.30.830">
    <property type="match status" value="1"/>
</dbReference>
<evidence type="ECO:0000259" key="20">
    <source>
        <dbReference type="SMART" id="SM00965"/>
    </source>
</evidence>
<feature type="compositionally biased region" description="Polar residues" evidence="18">
    <location>
        <begin position="831"/>
        <end position="842"/>
    </location>
</feature>
<evidence type="ECO:0000256" key="3">
    <source>
        <dbReference type="ARBA" id="ARBA00022448"/>
    </source>
</evidence>
<evidence type="ECO:0000256" key="15">
    <source>
        <dbReference type="ARBA" id="ARBA00023239"/>
    </source>
</evidence>
<dbReference type="SMART" id="SM00965">
    <property type="entry name" value="STN"/>
    <property type="match status" value="1"/>
</dbReference>
<dbReference type="Pfam" id="PF04350">
    <property type="entry name" value="PilO"/>
    <property type="match status" value="1"/>
</dbReference>
<feature type="coiled-coil region" evidence="17">
    <location>
        <begin position="485"/>
        <end position="512"/>
    </location>
</feature>
<dbReference type="InterPro" id="IPR030960">
    <property type="entry name" value="DHQS/DOIS_N"/>
</dbReference>
<dbReference type="InterPro" id="IPR004846">
    <property type="entry name" value="T2SS/T3SS_dom"/>
</dbReference>
<dbReference type="InterPro" id="IPR043129">
    <property type="entry name" value="ATPase_NBD"/>
</dbReference>
<feature type="coiled-coil region" evidence="17">
    <location>
        <begin position="308"/>
        <end position="335"/>
    </location>
</feature>
<dbReference type="InterPro" id="IPR011662">
    <property type="entry name" value="Secretin/TonB_short_N"/>
</dbReference>
<gene>
    <name evidence="21" type="primary">pilQ</name>
    <name evidence="21" type="ORF">SNEC2469_LOCUS16394</name>
</gene>
<dbReference type="GO" id="GO:0046872">
    <property type="term" value="F:metal ion binding"/>
    <property type="evidence" value="ECO:0007669"/>
    <property type="project" value="UniProtKB-KW"/>
</dbReference>
<dbReference type="SUPFAM" id="SSF52540">
    <property type="entry name" value="P-loop containing nucleoside triphosphate hydrolases"/>
    <property type="match status" value="2"/>
</dbReference>
<evidence type="ECO:0000256" key="14">
    <source>
        <dbReference type="ARBA" id="ARBA00023237"/>
    </source>
</evidence>
<evidence type="ECO:0000256" key="8">
    <source>
        <dbReference type="ARBA" id="ARBA00022741"/>
    </source>
</evidence>
<evidence type="ECO:0000313" key="22">
    <source>
        <dbReference type="Proteomes" id="UP000601435"/>
    </source>
</evidence>
<dbReference type="Pfam" id="PF13401">
    <property type="entry name" value="AAA_22"/>
    <property type="match status" value="1"/>
</dbReference>
<dbReference type="Gene3D" id="3.40.50.300">
    <property type="entry name" value="P-loop containing nucleotide triphosphate hydrolases"/>
    <property type="match status" value="1"/>
</dbReference>
<dbReference type="EMBL" id="CAJNJA010026807">
    <property type="protein sequence ID" value="CAE7565193.1"/>
    <property type="molecule type" value="Genomic_DNA"/>
</dbReference>
<keyword evidence="17" id="KW-0175">Coiled coil</keyword>
<evidence type="ECO:0000256" key="6">
    <source>
        <dbReference type="ARBA" id="ARBA00022723"/>
    </source>
</evidence>
<dbReference type="Pfam" id="PF04351">
    <property type="entry name" value="PilP"/>
    <property type="match status" value="1"/>
</dbReference>
<evidence type="ECO:0000256" key="1">
    <source>
        <dbReference type="ARBA" id="ARBA00001947"/>
    </source>
</evidence>
<dbReference type="Gene3D" id="1.20.1090.10">
    <property type="entry name" value="Dehydroquinate synthase-like - alpha domain"/>
    <property type="match status" value="1"/>
</dbReference>
<dbReference type="Gene3D" id="3.30.1370.130">
    <property type="match status" value="1"/>
</dbReference>
<dbReference type="PANTHER" id="PTHR30604">
    <property type="entry name" value="PROTEIN TRANSPORT PROTEIN HOFQ"/>
    <property type="match status" value="1"/>
</dbReference>
<keyword evidence="4" id="KW-0963">Cytoplasm</keyword>
<feature type="transmembrane region" description="Helical" evidence="19">
    <location>
        <begin position="265"/>
        <end position="287"/>
    </location>
</feature>
<dbReference type="Pfam" id="PF00263">
    <property type="entry name" value="Secretin"/>
    <property type="match status" value="1"/>
</dbReference>
<feature type="transmembrane region" description="Helical" evidence="19">
    <location>
        <begin position="438"/>
        <end position="459"/>
    </location>
</feature>
<dbReference type="GO" id="GO:0019867">
    <property type="term" value="C:outer membrane"/>
    <property type="evidence" value="ECO:0007669"/>
    <property type="project" value="InterPro"/>
</dbReference>
<dbReference type="GO" id="GO:0016301">
    <property type="term" value="F:kinase activity"/>
    <property type="evidence" value="ECO:0007669"/>
    <property type="project" value="UniProtKB-KW"/>
</dbReference>
<protein>
    <submittedName>
        <fullName evidence="21">PilQ protein</fullName>
    </submittedName>
</protein>
<dbReference type="Proteomes" id="UP000601435">
    <property type="component" value="Unassembled WGS sequence"/>
</dbReference>
<organism evidence="21 22">
    <name type="scientific">Symbiodinium necroappetens</name>
    <dbReference type="NCBI Taxonomy" id="1628268"/>
    <lineage>
        <taxon>Eukaryota</taxon>
        <taxon>Sar</taxon>
        <taxon>Alveolata</taxon>
        <taxon>Dinophyceae</taxon>
        <taxon>Suessiales</taxon>
        <taxon>Symbiodiniaceae</taxon>
        <taxon>Symbiodinium</taxon>
    </lineage>
</organism>
<dbReference type="Pfam" id="PF07660">
    <property type="entry name" value="STN"/>
    <property type="match status" value="1"/>
</dbReference>
<dbReference type="Gene3D" id="3.30.420.40">
    <property type="match status" value="2"/>
</dbReference>
<dbReference type="InterPro" id="IPR051808">
    <property type="entry name" value="Type_IV_pilus_biogenesis"/>
</dbReference>
<sequence length="2174" mass="238690">MDAELSDDEMENQITVEADQYIPYPLDEVAIDFEVLGLSDRNPEQVEVLLAACRKENVEMREAALDLGGVKAAVVDIEAHAMKRAFDLVKPQLGDNPEDLVVAIIDIGATMTTLSVLADDKAIYTREQLFGGKQLTEEIQRRYSLSFEEAGLAKKQGGLPDDYEDEVLQPFKEAVLQQVTRSLQFFFSSSQYDDVDYIVLAGGTASIEGLGDMIESKLGTPTIIANPFVNMSLASRVDAEEFHIMANINLLPWREWERERKQKEFLTQLGAVLLVGVLLVFGAGMYLDNEIEGQQGRNTFLTGKIKVLDEKIAEIQMLRKQREDLLARMRVINELQGNRPVIVRVFDEVVQTLAKGVHYKKLEYEGNMLSVSGVAESNNRISALMRNLDGSDWFTQPNLKSIKEDPTNSDYGEQDTLKQIQSVDFSDLDINNIGSWPGVVKAIFMAILFALVLGVGYYWHVTDKQKNLEVEQAKEVDLRAEYEDKAGLAANLDALRIQKREMEDAFGALLRQLPSDTEVPGLLEDITRTAIDNELTIESIDLEPENRTEFYIELPISIVVEGDYHKLGSFVSGVANLSRIVTLHDFQINPIRDNLGLRMEITAKTYRYLEEVDRQDGPKVTPDFNRVKQFLEQFTIGRLAMVGTLAQGPVTYALIQDGNGGVHRVQPGDFMGTDHGRILAVNDTGIELIEIVPDGMKMMFKNFTGWASRVVPLCIAGAISLVATQSWAVTMENIDFSSLPGDRTEIRMEFDGTPPDPKGYTIEQPARIVLDLPGVVSALDEKHHNLGIGNARRVSVVSTKDRTRAIVNLTQLVSYETSVQGNTLYLTVGTASSGQPSNTQTMDVADDSRPAPAAMRGSTIENVDFRRGEGGEGRIVLTLSNPKAPINVSGDSGRIRVEVRNTSLPTELRRRLDVTDFATPVQIIDALQEGDNTVFTIAATGNYDYLAYQADNTMSIDVTPMTEEELNQRDDIFKYTGEKLSLNFQDIEVRSVLQLIADFTDLNLVASDTVSGRITLRLKNVPWDQALELILKTKGLDQRQVGNVLLVAPAAEIAAREKLELENQKQISELAPLRTDFIQIRYASASELFNLFNGGGAQGQTMLSERGSVIVDERTNAIILTDTADRLEEFRRVIAQLDVPVRQVLIEARIVTANANFAEQMGIRWGGGGINQNGGTAVRYGGSLDTLVELSNILVDGTGDISVPGDLVVDLGVAQAGASSIGLGITRAGYLVDLELSALATDGHAEVVARPKVITADKSPAVIESGVEIPYQEATSSGATSTSFKDAVLSLEVTPQITPDDRIIMQLNVKQDTVGTVFNGVPSINTNEIQTEVLVDNGQTIVLGGIFQTDKNVSTTKTPFLGDIPYVNRLRDNRATVYTKRRPLGEKGFRDREEHVIDELSQMRGVVVATGGGAVKRAANRQNLATRGIVIHLDCPLRRLLARTRNDKKRPLLQGDNPEEILTRLVHERVRQALTGRQVDTFVMGDGEQFKSLATYQAAMDFLMQHRHNRTTCLIALGGGVVGDLTGFVAATFQRGVDFVAIPTTLLAQVDSSVGGKTAVNHPAGKNMIGAFYQPRAVVIDSGVLSTLPAREYAAGLAEVVKYGVIADAVFFDWLENNVTSLQQRSPEALAYVIQRSCEIKADVVARDEREGGVRALLNFGHTFGHAIENLAGYGTWLHGEAVAIGMVMAARFSQKVCDFPAEQVQRLIALLVAFDLPVSLSEPASVTDMLSAMGMDKKAANGKLRFVLSAEIGFFIGADRKTHLDHLRHLSQWSRRILVVSGPFGIGKSSLFRELSSSLEPNTKAARLSGTVVTTQREVLVGMLQGFGVAAQANAHTADLSRLIATHVNEQDAMGRICMVMVDDAHLLDAQALEQLMSLVGASALRLLLFTEASKISMLGEIAQDQELEWFEIRITGFPKAEIRNYLEWRFRQAQYRGRLPFTDEQLDKIVQRSGGNPSVVDSIANRLLTDMESGETRKQGSGFPMTHAALAIMLVVLMGLVYLFVQQPQDSPVELVETETVPLMPDEPAVSTEEVIDLTSPFADQAVDTPLVVEADVEVDVPTELEPQRAGEQPQPADQQPLVEPLDEPVLASETETVTAIPVERDTETEVQVSVQLEPEPEPEPAPVSAIPVVESSPLPDGAFKSASWILQQDPNRFTLQLLFCLVSDAAR</sequence>
<evidence type="ECO:0000256" key="5">
    <source>
        <dbReference type="ARBA" id="ARBA00022679"/>
    </source>
</evidence>
<dbReference type="Pfam" id="PF11104">
    <property type="entry name" value="PilM_2"/>
    <property type="match status" value="1"/>
</dbReference>
<dbReference type="InterPro" id="IPR007446">
    <property type="entry name" value="PilP"/>
</dbReference>
<dbReference type="Gene3D" id="3.30.1370.120">
    <property type="match status" value="1"/>
</dbReference>
<dbReference type="InterPro" id="IPR031322">
    <property type="entry name" value="Shikimate/glucono_kinase"/>
</dbReference>
<dbReference type="InterPro" id="IPR007445">
    <property type="entry name" value="PilO"/>
</dbReference>
<dbReference type="GO" id="GO:0016887">
    <property type="term" value="F:ATP hydrolysis activity"/>
    <property type="evidence" value="ECO:0007669"/>
    <property type="project" value="InterPro"/>
</dbReference>
<dbReference type="Pfam" id="PF11741">
    <property type="entry name" value="AMIN"/>
    <property type="match status" value="2"/>
</dbReference>
<dbReference type="SUPFAM" id="SSF53067">
    <property type="entry name" value="Actin-like ATPase domain"/>
    <property type="match status" value="1"/>
</dbReference>
<keyword evidence="22" id="KW-1185">Reference proteome</keyword>
<evidence type="ECO:0000256" key="4">
    <source>
        <dbReference type="ARBA" id="ARBA00022490"/>
    </source>
</evidence>
<dbReference type="GO" id="GO:0009306">
    <property type="term" value="P:protein secretion"/>
    <property type="evidence" value="ECO:0007669"/>
    <property type="project" value="InterPro"/>
</dbReference>
<comment type="caution">
    <text evidence="21">The sequence shown here is derived from an EMBL/GenBank/DDBJ whole genome shotgun (WGS) entry which is preliminary data.</text>
</comment>
<evidence type="ECO:0000256" key="2">
    <source>
        <dbReference type="ARBA" id="ARBA00004370"/>
    </source>
</evidence>
<dbReference type="GO" id="GO:0003856">
    <property type="term" value="F:3-dehydroquinate synthase activity"/>
    <property type="evidence" value="ECO:0007669"/>
    <property type="project" value="InterPro"/>
</dbReference>
<dbReference type="InterPro" id="IPR021731">
    <property type="entry name" value="AMIN_dom"/>
</dbReference>
<evidence type="ECO:0000256" key="19">
    <source>
        <dbReference type="SAM" id="Phobius"/>
    </source>
</evidence>
<dbReference type="PRINTS" id="PR00811">
    <property type="entry name" value="BCTERIALGSPD"/>
</dbReference>